<dbReference type="SUPFAM" id="SSF48008">
    <property type="entry name" value="GntR ligand-binding domain-like"/>
    <property type="match status" value="1"/>
</dbReference>
<dbReference type="SMR" id="A0A0H3M2P1"/>
<protein>
    <submittedName>
        <fullName evidence="6">Possible transcriptional regulatory protein (Probably gntR-family)</fullName>
    </submittedName>
</protein>
<dbReference type="InterPro" id="IPR036388">
    <property type="entry name" value="WH-like_DNA-bd_sf"/>
</dbReference>
<evidence type="ECO:0000313" key="6">
    <source>
        <dbReference type="EMBL" id="CAL70185.1"/>
    </source>
</evidence>
<feature type="domain" description="HTH gntR-type" evidence="5">
    <location>
        <begin position="59"/>
        <end position="126"/>
    </location>
</feature>
<keyword evidence="1" id="KW-0805">Transcription regulation</keyword>
<dbReference type="Proteomes" id="UP000001472">
    <property type="component" value="Chromosome"/>
</dbReference>
<dbReference type="KEGG" id="mbb:BCG_0201c"/>
<dbReference type="SUPFAM" id="SSF46785">
    <property type="entry name" value="Winged helix' DNA-binding domain"/>
    <property type="match status" value="1"/>
</dbReference>
<evidence type="ECO:0000256" key="4">
    <source>
        <dbReference type="SAM" id="MobiDB-lite"/>
    </source>
</evidence>
<dbReference type="SMART" id="SM00345">
    <property type="entry name" value="HTH_GNTR"/>
    <property type="match status" value="1"/>
</dbReference>
<sequence>MIKHDVVWVTLWPERPNNKPPPSPRQVPGNPGPTLKVLASHVNAPLSAKPRSQLPLRRAQLSDEVAGHLRAAIMSGALRSGTFIRLDETAAELGVSVTPVREALLKLRGEGMVGLEPHRGHVVLPLTRQDIDDIFWLQATIAQELATSATAHITDVEIDELDRINNALAGAIGSGDAKTIASIEFAFHRVFNKASRRIKLAWFLLNAARYMPAQVFAADPRWGADAVNSHRQLIAALRRRDTAAVIEHTVWQFTDGARRLTEALAETEVFG</sequence>
<dbReference type="Pfam" id="PF07729">
    <property type="entry name" value="FCD"/>
    <property type="match status" value="1"/>
</dbReference>
<dbReference type="HOGENOM" id="CLU_017584_5_4_11"/>
<evidence type="ECO:0000259" key="5">
    <source>
        <dbReference type="PROSITE" id="PS50949"/>
    </source>
</evidence>
<accession>A0A0H3M2P1</accession>
<dbReference type="PANTHER" id="PTHR43537">
    <property type="entry name" value="TRANSCRIPTIONAL REGULATOR, GNTR FAMILY"/>
    <property type="match status" value="1"/>
</dbReference>
<dbReference type="AlphaFoldDB" id="A0A0H3M2P1"/>
<evidence type="ECO:0000256" key="1">
    <source>
        <dbReference type="ARBA" id="ARBA00023015"/>
    </source>
</evidence>
<dbReference type="PROSITE" id="PS50949">
    <property type="entry name" value="HTH_GNTR"/>
    <property type="match status" value="1"/>
</dbReference>
<dbReference type="InterPro" id="IPR000524">
    <property type="entry name" value="Tscrpt_reg_HTH_GntR"/>
</dbReference>
<keyword evidence="3" id="KW-0804">Transcription</keyword>
<keyword evidence="2" id="KW-0238">DNA-binding</keyword>
<organism evidence="6 7">
    <name type="scientific">Mycobacterium bovis (strain BCG / Pasteur 1173P2)</name>
    <dbReference type="NCBI Taxonomy" id="410289"/>
    <lineage>
        <taxon>Bacteria</taxon>
        <taxon>Bacillati</taxon>
        <taxon>Actinomycetota</taxon>
        <taxon>Actinomycetes</taxon>
        <taxon>Mycobacteriales</taxon>
        <taxon>Mycobacteriaceae</taxon>
        <taxon>Mycobacterium</taxon>
        <taxon>Mycobacterium tuberculosis complex</taxon>
    </lineage>
</organism>
<dbReference type="Gene3D" id="1.10.10.10">
    <property type="entry name" value="Winged helix-like DNA-binding domain superfamily/Winged helix DNA-binding domain"/>
    <property type="match status" value="1"/>
</dbReference>
<dbReference type="InterPro" id="IPR011711">
    <property type="entry name" value="GntR_C"/>
</dbReference>
<dbReference type="Pfam" id="PF00392">
    <property type="entry name" value="GntR"/>
    <property type="match status" value="1"/>
</dbReference>
<dbReference type="GO" id="GO:0003700">
    <property type="term" value="F:DNA-binding transcription factor activity"/>
    <property type="evidence" value="ECO:0007669"/>
    <property type="project" value="InterPro"/>
</dbReference>
<evidence type="ECO:0000313" key="7">
    <source>
        <dbReference type="Proteomes" id="UP000001472"/>
    </source>
</evidence>
<evidence type="ECO:0000256" key="3">
    <source>
        <dbReference type="ARBA" id="ARBA00023163"/>
    </source>
</evidence>
<proteinExistence type="predicted"/>
<dbReference type="InterPro" id="IPR036390">
    <property type="entry name" value="WH_DNA-bd_sf"/>
</dbReference>
<dbReference type="PANTHER" id="PTHR43537:SF24">
    <property type="entry name" value="GLUCONATE OPERON TRANSCRIPTIONAL REPRESSOR"/>
    <property type="match status" value="1"/>
</dbReference>
<evidence type="ECO:0000256" key="2">
    <source>
        <dbReference type="ARBA" id="ARBA00023125"/>
    </source>
</evidence>
<dbReference type="GO" id="GO:0003677">
    <property type="term" value="F:DNA binding"/>
    <property type="evidence" value="ECO:0007669"/>
    <property type="project" value="UniProtKB-KW"/>
</dbReference>
<dbReference type="InterPro" id="IPR008920">
    <property type="entry name" value="TF_FadR/GntR_C"/>
</dbReference>
<dbReference type="Gene3D" id="1.20.120.530">
    <property type="entry name" value="GntR ligand-binding domain-like"/>
    <property type="match status" value="1"/>
</dbReference>
<dbReference type="EMBL" id="AM408590">
    <property type="protein sequence ID" value="CAL70185.1"/>
    <property type="molecule type" value="Genomic_DNA"/>
</dbReference>
<feature type="region of interest" description="Disordered" evidence="4">
    <location>
        <begin position="13"/>
        <end position="33"/>
    </location>
</feature>
<gene>
    <name evidence="6" type="ordered locus">BCG_0201c</name>
</gene>
<name>A0A0H3M2P1_MYCBP</name>
<reference evidence="6 7" key="1">
    <citation type="journal article" date="2007" name="Proc. Natl. Acad. Sci. U.S.A.">
        <title>Genome plasticity of BCG and impact on vaccine efficacy.</title>
        <authorList>
            <person name="Brosch R."/>
            <person name="Gordon S.V."/>
            <person name="Garnier T."/>
            <person name="Eiglmeier K."/>
            <person name="Frigui W."/>
            <person name="Valenti P."/>
            <person name="Dos Santos S."/>
            <person name="Duthoy S."/>
            <person name="Lacroix C."/>
            <person name="Garcia-Pelayo C."/>
            <person name="Inwald J.K."/>
            <person name="Golby P."/>
            <person name="Garcia J.N."/>
            <person name="Hewinson R.G."/>
            <person name="Behr M.A."/>
            <person name="Quail M.A."/>
            <person name="Churcher C."/>
            <person name="Barrell B.G."/>
            <person name="Parkhill J."/>
            <person name="Cole S.T."/>
        </authorList>
    </citation>
    <scope>NUCLEOTIDE SEQUENCE [LARGE SCALE GENOMIC DNA]</scope>
    <source>
        <strain evidence="7">BCG / Pasteur 1173P2</strain>
    </source>
</reference>
<dbReference type="SMART" id="SM00895">
    <property type="entry name" value="FCD"/>
    <property type="match status" value="1"/>
</dbReference>